<evidence type="ECO:0000313" key="4">
    <source>
        <dbReference type="EMBL" id="KAK3106570.1"/>
    </source>
</evidence>
<dbReference type="InterPro" id="IPR025304">
    <property type="entry name" value="ALIX_V_dom"/>
</dbReference>
<dbReference type="EMBL" id="VSWD01000003">
    <property type="protein sequence ID" value="KAK3106570.1"/>
    <property type="molecule type" value="Genomic_DNA"/>
</dbReference>
<dbReference type="Gene3D" id="1.25.40.280">
    <property type="entry name" value="alix/aip1 like domains"/>
    <property type="match status" value="1"/>
</dbReference>
<dbReference type="FunFam" id="1.25.40.280:FF:000001">
    <property type="entry name" value="programmed cell death 6-interacting protein-like isoform X1"/>
    <property type="match status" value="1"/>
</dbReference>
<dbReference type="Pfam" id="PF13949">
    <property type="entry name" value="ALIX_LYPXL_bnd"/>
    <property type="match status" value="1"/>
</dbReference>
<feature type="region of interest" description="Disordered" evidence="2">
    <location>
        <begin position="694"/>
        <end position="751"/>
    </location>
</feature>
<dbReference type="Gene3D" id="1.20.140.50">
    <property type="entry name" value="alix/aip1 like domains"/>
    <property type="match status" value="1"/>
</dbReference>
<dbReference type="PROSITE" id="PS51180">
    <property type="entry name" value="BRO1"/>
    <property type="match status" value="1"/>
</dbReference>
<dbReference type="PANTHER" id="PTHR23030">
    <property type="entry name" value="PCD6 INTERACTING PROTEIN-RELATED"/>
    <property type="match status" value="1"/>
</dbReference>
<dbReference type="Pfam" id="PF03097">
    <property type="entry name" value="BRO1"/>
    <property type="match status" value="1"/>
</dbReference>
<feature type="domain" description="BRO1" evidence="3">
    <location>
        <begin position="3"/>
        <end position="394"/>
    </location>
</feature>
<dbReference type="CDD" id="cd09240">
    <property type="entry name" value="BRO1_Alix"/>
    <property type="match status" value="1"/>
</dbReference>
<dbReference type="SMART" id="SM01041">
    <property type="entry name" value="BRO1"/>
    <property type="match status" value="1"/>
</dbReference>
<dbReference type="AlphaFoldDB" id="A0AA88YJ76"/>
<keyword evidence="1" id="KW-0175">Coiled coil</keyword>
<protein>
    <recommendedName>
        <fullName evidence="3">BRO1 domain-containing protein</fullName>
    </recommendedName>
</protein>
<dbReference type="PANTHER" id="PTHR23030:SF39">
    <property type="entry name" value="PROGRAMMED CELL DEATH 6-INTERACTING PROTEIN"/>
    <property type="match status" value="1"/>
</dbReference>
<organism evidence="4 5">
    <name type="scientific">Pinctada imbricata</name>
    <name type="common">Atlantic pearl-oyster</name>
    <name type="synonym">Pinctada martensii</name>
    <dbReference type="NCBI Taxonomy" id="66713"/>
    <lineage>
        <taxon>Eukaryota</taxon>
        <taxon>Metazoa</taxon>
        <taxon>Spiralia</taxon>
        <taxon>Lophotrochozoa</taxon>
        <taxon>Mollusca</taxon>
        <taxon>Bivalvia</taxon>
        <taxon>Autobranchia</taxon>
        <taxon>Pteriomorphia</taxon>
        <taxon>Pterioida</taxon>
        <taxon>Pterioidea</taxon>
        <taxon>Pteriidae</taxon>
        <taxon>Pinctada</taxon>
    </lineage>
</organism>
<feature type="region of interest" description="Disordered" evidence="2">
    <location>
        <begin position="527"/>
        <end position="549"/>
    </location>
</feature>
<feature type="coiled-coil region" evidence="1">
    <location>
        <begin position="554"/>
        <end position="588"/>
    </location>
</feature>
<keyword evidence="5" id="KW-1185">Reference proteome</keyword>
<sequence length="766" mass="85998">MATFLAVPLKQTQEVDLIKPLRSFIQNTFSQADPDEYNQALNEFSKLRNLMIAKSVDKHESALEILNRYYDQLLAIENKLPIAENQIRVTFKWRDAFDKESLFSGKRILAISSAAYEKVCMLFNIASLQSQIAEVQNHDNDEGLKTSAKYFQSAAGIYGHLKDIVLSHCNQEPTPDLNPDTLNALSSLMVAQAQEAIYRKAAQDRMKEAMVAKIAMQCSDLYSDAMKLMQLSSLKEMWPKEWIPLVVGKQAAFHGMAEYYQSCVAAGTKSYGEQISRLQKANELLSAAQSRGGVTFSFKNEQGRVQRDLQAAKKDNDFIYHDKVPDIKSLPSIGKAAIAKASPFPQTHLSEKFTDLFEKLVPLPVYEAMTAFENRKTQIMNAEIGRSREATQLMNSVLASLNLPAALEDLSGSKVPQSVLDKAKQVQDMGGLQYIDRLMNELPELLTRNREILDESINMLDEEEKSDNQLREQFKEKWSRTPSDKLTKPMKDESMKYRQILDTAIHADKVVQEKYMKHKPAIDILSKSPGDIEKSLPSGSSMSGSQNSGCVQDLKKMMEEVETIKAEREVMENELKQAQFDMKELDRTYGPLREQVTASIQRQETLMARVQNSNTEFCQAKASSQSGAQRETMLKDLAAGFDMYMELKGNLEEGTKFYNDLTPLLLRLQNKISDFCFARKTEKEELMNDLQKSIAKQPTGPPPAAPSYQQPQDKPQAKVPPARPPPPTIPSSAPSSNQGAGSQPAPPPYGKTDIYACMVLVCVYIL</sequence>
<accession>A0AA88YJ76</accession>
<dbReference type="Proteomes" id="UP001186944">
    <property type="component" value="Unassembled WGS sequence"/>
</dbReference>
<feature type="compositionally biased region" description="Low complexity" evidence="2">
    <location>
        <begin position="535"/>
        <end position="549"/>
    </location>
</feature>
<comment type="caution">
    <text evidence="4">The sequence shown here is derived from an EMBL/GenBank/DDBJ whole genome shotgun (WGS) entry which is preliminary data.</text>
</comment>
<feature type="compositionally biased region" description="Basic and acidic residues" evidence="2">
    <location>
        <begin position="466"/>
        <end position="488"/>
    </location>
</feature>
<evidence type="ECO:0000256" key="1">
    <source>
        <dbReference type="SAM" id="Coils"/>
    </source>
</evidence>
<dbReference type="InterPro" id="IPR004328">
    <property type="entry name" value="BRO1_dom"/>
</dbReference>
<dbReference type="GO" id="GO:0000281">
    <property type="term" value="P:mitotic cytokinesis"/>
    <property type="evidence" value="ECO:0007669"/>
    <property type="project" value="TreeGrafter"/>
</dbReference>
<evidence type="ECO:0000313" key="5">
    <source>
        <dbReference type="Proteomes" id="UP001186944"/>
    </source>
</evidence>
<dbReference type="GO" id="GO:0005768">
    <property type="term" value="C:endosome"/>
    <property type="evidence" value="ECO:0007669"/>
    <property type="project" value="TreeGrafter"/>
</dbReference>
<reference evidence="4" key="1">
    <citation type="submission" date="2019-08" db="EMBL/GenBank/DDBJ databases">
        <title>The improved chromosome-level genome for the pearl oyster Pinctada fucata martensii using PacBio sequencing and Hi-C.</title>
        <authorList>
            <person name="Zheng Z."/>
        </authorList>
    </citation>
    <scope>NUCLEOTIDE SEQUENCE</scope>
    <source>
        <strain evidence="4">ZZ-2019</strain>
        <tissue evidence="4">Adductor muscle</tissue>
    </source>
</reference>
<gene>
    <name evidence="4" type="ORF">FSP39_022711</name>
</gene>
<name>A0AA88YJ76_PINIB</name>
<evidence type="ECO:0000256" key="2">
    <source>
        <dbReference type="SAM" id="MobiDB-lite"/>
    </source>
</evidence>
<feature type="region of interest" description="Disordered" evidence="2">
    <location>
        <begin position="464"/>
        <end position="488"/>
    </location>
</feature>
<dbReference type="InterPro" id="IPR038499">
    <property type="entry name" value="BRO1_sf"/>
</dbReference>
<dbReference type="Gene3D" id="1.20.120.560">
    <property type="entry name" value="alix/aip1 in complex with the ypdl late domain"/>
    <property type="match status" value="1"/>
</dbReference>
<feature type="compositionally biased region" description="Low complexity" evidence="2">
    <location>
        <begin position="706"/>
        <end position="720"/>
    </location>
</feature>
<evidence type="ECO:0000259" key="3">
    <source>
        <dbReference type="PROSITE" id="PS51180"/>
    </source>
</evidence>
<proteinExistence type="predicted"/>